<protein>
    <submittedName>
        <fullName evidence="1">Uncharacterized protein</fullName>
    </submittedName>
</protein>
<organism evidence="1 2">
    <name type="scientific">Cyphellophora attinorum</name>
    <dbReference type="NCBI Taxonomy" id="1664694"/>
    <lineage>
        <taxon>Eukaryota</taxon>
        <taxon>Fungi</taxon>
        <taxon>Dikarya</taxon>
        <taxon>Ascomycota</taxon>
        <taxon>Pezizomycotina</taxon>
        <taxon>Eurotiomycetes</taxon>
        <taxon>Chaetothyriomycetidae</taxon>
        <taxon>Chaetothyriales</taxon>
        <taxon>Cyphellophoraceae</taxon>
        <taxon>Cyphellophora</taxon>
    </lineage>
</organism>
<dbReference type="Proteomes" id="UP000038010">
    <property type="component" value="Unassembled WGS sequence"/>
</dbReference>
<gene>
    <name evidence="1" type="ORF">AB675_3759</name>
</gene>
<dbReference type="EMBL" id="LFJN01000042">
    <property type="protein sequence ID" value="KPI35237.1"/>
    <property type="molecule type" value="Genomic_DNA"/>
</dbReference>
<dbReference type="RefSeq" id="XP_017995200.1">
    <property type="nucleotide sequence ID" value="XM_018143837.1"/>
</dbReference>
<sequence length="289" mass="32929">MPTTLLASPRLLPLKLQNVLDLAPANNTTTAYKSVPLKVSVSNYNELDTRVTLYHWLATDASTKETLRWDYISDGRTTTEQTVKFDPEKQEHHRWQAAIQFRQPSWSMWTNDFEVTPDDRHVGKSLEFSIKSDIFRAQLGDKTNDVRVLKPGGEFPKETRSTNINSFFFMTLKNSFRVGANVDVTLQTTSQKWLQTQEFSEQPGKESQQASPFFYERKDAKDYVEQFCLKVTRQGTGTPPLYGYTSNCVVSADDAGMVRQLEVRTDGFTLLGAKKPCTGKWETQRIGVC</sequence>
<evidence type="ECO:0000313" key="2">
    <source>
        <dbReference type="Proteomes" id="UP000038010"/>
    </source>
</evidence>
<keyword evidence="2" id="KW-1185">Reference proteome</keyword>
<name>A0A0N1H280_9EURO</name>
<dbReference type="GeneID" id="28735717"/>
<proteinExistence type="predicted"/>
<comment type="caution">
    <text evidence="1">The sequence shown here is derived from an EMBL/GenBank/DDBJ whole genome shotgun (WGS) entry which is preliminary data.</text>
</comment>
<reference evidence="1 2" key="1">
    <citation type="submission" date="2015-06" db="EMBL/GenBank/DDBJ databases">
        <title>Draft genome of the ant-associated black yeast Phialophora attae CBS 131958.</title>
        <authorList>
            <person name="Moreno L.F."/>
            <person name="Stielow B.J."/>
            <person name="de Hoog S."/>
            <person name="Vicente V.A."/>
            <person name="Weiss V.A."/>
            <person name="de Vries M."/>
            <person name="Cruz L.M."/>
            <person name="Souza E.M."/>
        </authorList>
    </citation>
    <scope>NUCLEOTIDE SEQUENCE [LARGE SCALE GENOMIC DNA]</scope>
    <source>
        <strain evidence="1 2">CBS 131958</strain>
    </source>
</reference>
<dbReference type="VEuPathDB" id="FungiDB:AB675_3759"/>
<evidence type="ECO:0000313" key="1">
    <source>
        <dbReference type="EMBL" id="KPI35237.1"/>
    </source>
</evidence>
<dbReference type="AlphaFoldDB" id="A0A0N1H280"/>
<accession>A0A0N1H280</accession>